<evidence type="ECO:0000259" key="14">
    <source>
        <dbReference type="Pfam" id="PF02776"/>
    </source>
</evidence>
<evidence type="ECO:0000256" key="5">
    <source>
        <dbReference type="ARBA" id="ARBA00022793"/>
    </source>
</evidence>
<evidence type="ECO:0000256" key="6">
    <source>
        <dbReference type="ARBA" id="ARBA00022842"/>
    </source>
</evidence>
<evidence type="ECO:0000256" key="10">
    <source>
        <dbReference type="RuleBase" id="RU362132"/>
    </source>
</evidence>
<dbReference type="Gene3D" id="3.40.50.1220">
    <property type="entry name" value="TPP-binding domain"/>
    <property type="match status" value="1"/>
</dbReference>
<evidence type="ECO:0000256" key="11">
    <source>
        <dbReference type="SAM" id="MobiDB-lite"/>
    </source>
</evidence>
<reference evidence="15" key="1">
    <citation type="submission" date="2023-06" db="EMBL/GenBank/DDBJ databases">
        <title>Multi-omics analyses reveal the molecular pathogenesis toolkit of Lasiodiplodia hormozganensis, a cross-kingdom pathogen.</title>
        <authorList>
            <person name="Felix C."/>
            <person name="Meneses R."/>
            <person name="Goncalves M.F.M."/>
            <person name="Tilleman L."/>
            <person name="Duarte A.S."/>
            <person name="Jorrin-Novo J.V."/>
            <person name="Van De Peer Y."/>
            <person name="Deforce D."/>
            <person name="Van Nieuwerburgh F."/>
            <person name="Esteves A.C."/>
            <person name="Alves A."/>
        </authorList>
    </citation>
    <scope>NUCLEOTIDE SEQUENCE</scope>
    <source>
        <strain evidence="15">CBS 339.90</strain>
    </source>
</reference>
<evidence type="ECO:0000256" key="1">
    <source>
        <dbReference type="ARBA" id="ARBA00001964"/>
    </source>
</evidence>
<evidence type="ECO:0000313" key="15">
    <source>
        <dbReference type="EMBL" id="KAK0610228.1"/>
    </source>
</evidence>
<comment type="cofactor">
    <cofactor evidence="9">
        <name>Mg(2+)</name>
        <dbReference type="ChEBI" id="CHEBI:18420"/>
    </cofactor>
    <text evidence="9">Binds 1 Mg(2+) per subunit.</text>
</comment>
<evidence type="ECO:0000259" key="13">
    <source>
        <dbReference type="Pfam" id="PF02775"/>
    </source>
</evidence>
<name>A0AA39WAH0_9PEZI</name>
<dbReference type="GO" id="GO:0000287">
    <property type="term" value="F:magnesium ion binding"/>
    <property type="evidence" value="ECO:0007669"/>
    <property type="project" value="InterPro"/>
</dbReference>
<comment type="similarity">
    <text evidence="2 10">Belongs to the TPP enzyme family.</text>
</comment>
<dbReference type="InterPro" id="IPR012001">
    <property type="entry name" value="Thiamin_PyroP_enz_TPP-bd_dom"/>
</dbReference>
<comment type="caution">
    <text evidence="15">The sequence shown here is derived from an EMBL/GenBank/DDBJ whole genome shotgun (WGS) entry which is preliminary data.</text>
</comment>
<comment type="cofactor">
    <cofactor evidence="1">
        <name>thiamine diphosphate</name>
        <dbReference type="ChEBI" id="CHEBI:58937"/>
    </cofactor>
</comment>
<sequence>MADNTTTNRIPLAQYLFTRLSSDLGIRHVHGVPGDYTLTALDFITPESTNLRWVGNATELCAAYAADGYARTKSATSSFSNPTTPVAAGALITSFGVGELSSLNAVAGAYAERVPLVHVVGTPPRSAQAARQCLHHTLGDGDHSVFARVYESVTVAQAVLDDAATAAGEVDRVLRTCVAEGRPVYLAVPTDMVGVMVEAPAGPLLASGGGGEGSEEEVVERVAEAVVAAMRGAERPLVLVDGFTARFGVREEVNGLVAATEFATLTTPFGKSVVDEGRENFHGVYAGMAGEAEVRRWVEGCDLVLRFGPLDSDINTFGFSALPDPDVTVTFEKELVRMGSKVPGRPPGATGGDQTVALKPLLQKILKRLQSVQLTTTSDPFPVDRDTRRELLKTPSPGSRIDQQSFWLRLSAFLQPGDVVLPETGTASYGAHSLVLPSDVTLINSALWLSIGYALAAAQGAALAQRERMMAESAVEESRGTARSGSGTLELATAETAVGESAKVEGQDAPRQRGGSSGRTILFTGDGSFQMTCQSLSDIIRNRLSVVVFVLNNDGYTVERLIHGADAAYNDVQPWSYSDAPWFFGAPRDDPAYPVSTWRVGTWGELEGVLGDERVRQGRGLHVVEVVMRVDDAPRSLVGFAEYVRRRNAGELGDGE</sequence>
<accession>A0AA39WAH0</accession>
<evidence type="ECO:0000256" key="7">
    <source>
        <dbReference type="ARBA" id="ARBA00023052"/>
    </source>
</evidence>
<feature type="domain" description="Thiamine pyrophosphate enzyme central" evidence="12">
    <location>
        <begin position="224"/>
        <end position="321"/>
    </location>
</feature>
<dbReference type="Pfam" id="PF02776">
    <property type="entry name" value="TPP_enzyme_N"/>
    <property type="match status" value="1"/>
</dbReference>
<evidence type="ECO:0000256" key="4">
    <source>
        <dbReference type="ARBA" id="ARBA00022723"/>
    </source>
</evidence>
<dbReference type="InterPro" id="IPR047214">
    <property type="entry name" value="TPP_PDC_IPDC"/>
</dbReference>
<dbReference type="PANTHER" id="PTHR43452:SF11">
    <property type="entry name" value="PYRUVATE DECARBOXYLASE"/>
    <property type="match status" value="1"/>
</dbReference>
<protein>
    <recommendedName>
        <fullName evidence="3">Pyruvate decarboxylase</fullName>
    </recommendedName>
</protein>
<organism evidence="15 16">
    <name type="scientific">Lasiodiplodia hormozganensis</name>
    <dbReference type="NCBI Taxonomy" id="869390"/>
    <lineage>
        <taxon>Eukaryota</taxon>
        <taxon>Fungi</taxon>
        <taxon>Dikarya</taxon>
        <taxon>Ascomycota</taxon>
        <taxon>Pezizomycotina</taxon>
        <taxon>Dothideomycetes</taxon>
        <taxon>Dothideomycetes incertae sedis</taxon>
        <taxon>Botryosphaeriales</taxon>
        <taxon>Botryosphaeriaceae</taxon>
        <taxon>Lasiodiplodia</taxon>
    </lineage>
</organism>
<dbReference type="InterPro" id="IPR029035">
    <property type="entry name" value="DHS-like_NAD/FAD-binding_dom"/>
</dbReference>
<proteinExistence type="inferred from homology"/>
<dbReference type="InterPro" id="IPR011766">
    <property type="entry name" value="TPP_enzyme_TPP-bd"/>
</dbReference>
<dbReference type="CDD" id="cd02005">
    <property type="entry name" value="TPP_PDC_IPDC"/>
    <property type="match status" value="1"/>
</dbReference>
<evidence type="ECO:0000313" key="16">
    <source>
        <dbReference type="Proteomes" id="UP001175001"/>
    </source>
</evidence>
<dbReference type="SUPFAM" id="SSF52518">
    <property type="entry name" value="Thiamin diphosphate-binding fold (THDP-binding)"/>
    <property type="match status" value="2"/>
</dbReference>
<feature type="binding site" evidence="9">
    <location>
        <position position="553"/>
    </location>
    <ligand>
        <name>Mg(2+)</name>
        <dbReference type="ChEBI" id="CHEBI:18420"/>
    </ligand>
</feature>
<evidence type="ECO:0000256" key="3">
    <source>
        <dbReference type="ARBA" id="ARBA00014422"/>
    </source>
</evidence>
<dbReference type="GO" id="GO:0030976">
    <property type="term" value="F:thiamine pyrophosphate binding"/>
    <property type="evidence" value="ECO:0007669"/>
    <property type="project" value="InterPro"/>
</dbReference>
<evidence type="ECO:0000256" key="9">
    <source>
        <dbReference type="PIRSR" id="PIRSR036565-2"/>
    </source>
</evidence>
<dbReference type="EMBL" id="JAUJDW010000227">
    <property type="protein sequence ID" value="KAK0610228.1"/>
    <property type="molecule type" value="Genomic_DNA"/>
</dbReference>
<keyword evidence="15" id="KW-0670">Pyruvate</keyword>
<feature type="domain" description="Thiamine pyrophosphate enzyme N-terminal TPP-binding" evidence="14">
    <location>
        <begin position="12"/>
        <end position="135"/>
    </location>
</feature>
<keyword evidence="4 9" id="KW-0479">Metal-binding</keyword>
<dbReference type="GO" id="GO:0000949">
    <property type="term" value="P:aromatic amino acid family catabolic process to alcohol via Ehrlich pathway"/>
    <property type="evidence" value="ECO:0007669"/>
    <property type="project" value="TreeGrafter"/>
</dbReference>
<dbReference type="InterPro" id="IPR012110">
    <property type="entry name" value="PDC/IPDC-like"/>
</dbReference>
<keyword evidence="8" id="KW-0456">Lyase</keyword>
<dbReference type="Proteomes" id="UP001175001">
    <property type="component" value="Unassembled WGS sequence"/>
</dbReference>
<dbReference type="CDD" id="cd07038">
    <property type="entry name" value="TPP_PYR_PDC_IPDC_like"/>
    <property type="match status" value="1"/>
</dbReference>
<evidence type="ECO:0000259" key="12">
    <source>
        <dbReference type="Pfam" id="PF00205"/>
    </source>
</evidence>
<dbReference type="PIRSF" id="PIRSF036565">
    <property type="entry name" value="Pyruvt_ip_decrb"/>
    <property type="match status" value="1"/>
</dbReference>
<feature type="binding site" evidence="9">
    <location>
        <position position="526"/>
    </location>
    <ligand>
        <name>Mg(2+)</name>
        <dbReference type="ChEBI" id="CHEBI:18420"/>
    </ligand>
</feature>
<dbReference type="PANTHER" id="PTHR43452">
    <property type="entry name" value="PYRUVATE DECARBOXYLASE"/>
    <property type="match status" value="1"/>
</dbReference>
<keyword evidence="5" id="KW-0210">Decarboxylase</keyword>
<feature type="binding site" evidence="9">
    <location>
        <position position="555"/>
    </location>
    <ligand>
        <name>Mg(2+)</name>
        <dbReference type="ChEBI" id="CHEBI:18420"/>
    </ligand>
</feature>
<evidence type="ECO:0000256" key="2">
    <source>
        <dbReference type="ARBA" id="ARBA00007812"/>
    </source>
</evidence>
<dbReference type="Pfam" id="PF02775">
    <property type="entry name" value="TPP_enzyme_C"/>
    <property type="match status" value="1"/>
</dbReference>
<evidence type="ECO:0000256" key="8">
    <source>
        <dbReference type="ARBA" id="ARBA00023239"/>
    </source>
</evidence>
<dbReference type="SUPFAM" id="SSF52467">
    <property type="entry name" value="DHS-like NAD/FAD-binding domain"/>
    <property type="match status" value="1"/>
</dbReference>
<dbReference type="GO" id="GO:0005829">
    <property type="term" value="C:cytosol"/>
    <property type="evidence" value="ECO:0007669"/>
    <property type="project" value="TreeGrafter"/>
</dbReference>
<feature type="compositionally biased region" description="Basic and acidic residues" evidence="11">
    <location>
        <begin position="502"/>
        <end position="511"/>
    </location>
</feature>
<dbReference type="GO" id="GO:0005634">
    <property type="term" value="C:nucleus"/>
    <property type="evidence" value="ECO:0007669"/>
    <property type="project" value="TreeGrafter"/>
</dbReference>
<dbReference type="AlphaFoldDB" id="A0AA39WAH0"/>
<keyword evidence="6 9" id="KW-0460">Magnesium</keyword>
<dbReference type="GO" id="GO:0004737">
    <property type="term" value="F:pyruvate decarboxylase activity"/>
    <property type="evidence" value="ECO:0007669"/>
    <property type="project" value="TreeGrafter"/>
</dbReference>
<dbReference type="InterPro" id="IPR012000">
    <property type="entry name" value="Thiamin_PyroP_enz_cen_dom"/>
</dbReference>
<dbReference type="InterPro" id="IPR029061">
    <property type="entry name" value="THDP-binding"/>
</dbReference>
<keyword evidence="16" id="KW-1185">Reference proteome</keyword>
<dbReference type="Pfam" id="PF00205">
    <property type="entry name" value="TPP_enzyme_M"/>
    <property type="match status" value="1"/>
</dbReference>
<feature type="domain" description="Thiamine pyrophosphate enzyme TPP-binding" evidence="13">
    <location>
        <begin position="519"/>
        <end position="560"/>
    </location>
</feature>
<dbReference type="Gene3D" id="3.40.50.970">
    <property type="match status" value="2"/>
</dbReference>
<gene>
    <name evidence="15" type="primary">pdcA_0</name>
    <name evidence="15" type="ORF">DIS24_g12145</name>
</gene>
<feature type="region of interest" description="Disordered" evidence="11">
    <location>
        <begin position="497"/>
        <end position="517"/>
    </location>
</feature>
<keyword evidence="7 10" id="KW-0786">Thiamine pyrophosphate</keyword>
<dbReference type="InterPro" id="IPR047213">
    <property type="entry name" value="TPP_PYR_PDC_IPDC-like"/>
</dbReference>